<sequence length="79" mass="8219">MNSGIAPSQGLRHSPYLSAHPLSAILGAGSHERLTLHGRAEFLTGWSSGAPEQEGAADEGGLQTHLKADDEGVRSTTKV</sequence>
<dbReference type="EMBL" id="JANPWB010000011">
    <property type="protein sequence ID" value="KAJ1126502.1"/>
    <property type="molecule type" value="Genomic_DNA"/>
</dbReference>
<name>A0AAV7PGA4_PLEWA</name>
<evidence type="ECO:0000313" key="3">
    <source>
        <dbReference type="Proteomes" id="UP001066276"/>
    </source>
</evidence>
<dbReference type="Proteomes" id="UP001066276">
    <property type="component" value="Chromosome 7"/>
</dbReference>
<protein>
    <submittedName>
        <fullName evidence="2">Uncharacterized protein</fullName>
    </submittedName>
</protein>
<evidence type="ECO:0000256" key="1">
    <source>
        <dbReference type="SAM" id="MobiDB-lite"/>
    </source>
</evidence>
<gene>
    <name evidence="2" type="ORF">NDU88_004909</name>
</gene>
<reference evidence="2" key="1">
    <citation type="journal article" date="2022" name="bioRxiv">
        <title>Sequencing and chromosome-scale assembly of the giantPleurodeles waltlgenome.</title>
        <authorList>
            <person name="Brown T."/>
            <person name="Elewa A."/>
            <person name="Iarovenko S."/>
            <person name="Subramanian E."/>
            <person name="Araus A.J."/>
            <person name="Petzold A."/>
            <person name="Susuki M."/>
            <person name="Suzuki K.-i.T."/>
            <person name="Hayashi T."/>
            <person name="Toyoda A."/>
            <person name="Oliveira C."/>
            <person name="Osipova E."/>
            <person name="Leigh N.D."/>
            <person name="Simon A."/>
            <person name="Yun M.H."/>
        </authorList>
    </citation>
    <scope>NUCLEOTIDE SEQUENCE</scope>
    <source>
        <strain evidence="2">20211129_DDA</strain>
        <tissue evidence="2">Liver</tissue>
    </source>
</reference>
<organism evidence="2 3">
    <name type="scientific">Pleurodeles waltl</name>
    <name type="common">Iberian ribbed newt</name>
    <dbReference type="NCBI Taxonomy" id="8319"/>
    <lineage>
        <taxon>Eukaryota</taxon>
        <taxon>Metazoa</taxon>
        <taxon>Chordata</taxon>
        <taxon>Craniata</taxon>
        <taxon>Vertebrata</taxon>
        <taxon>Euteleostomi</taxon>
        <taxon>Amphibia</taxon>
        <taxon>Batrachia</taxon>
        <taxon>Caudata</taxon>
        <taxon>Salamandroidea</taxon>
        <taxon>Salamandridae</taxon>
        <taxon>Pleurodelinae</taxon>
        <taxon>Pleurodeles</taxon>
    </lineage>
</organism>
<keyword evidence="3" id="KW-1185">Reference proteome</keyword>
<feature type="region of interest" description="Disordered" evidence="1">
    <location>
        <begin position="45"/>
        <end position="79"/>
    </location>
</feature>
<accession>A0AAV7PGA4</accession>
<proteinExistence type="predicted"/>
<comment type="caution">
    <text evidence="2">The sequence shown here is derived from an EMBL/GenBank/DDBJ whole genome shotgun (WGS) entry which is preliminary data.</text>
</comment>
<dbReference type="AlphaFoldDB" id="A0AAV7PGA4"/>
<evidence type="ECO:0000313" key="2">
    <source>
        <dbReference type="EMBL" id="KAJ1126502.1"/>
    </source>
</evidence>